<evidence type="ECO:0000259" key="2">
    <source>
        <dbReference type="Pfam" id="PF05088"/>
    </source>
</evidence>
<feature type="domain" description="NAD-glutamate dehydrogenase ACT3" evidence="5">
    <location>
        <begin position="559"/>
        <end position="620"/>
    </location>
</feature>
<organism evidence="6 7">
    <name type="scientific">Orientia tsutsugamushi</name>
    <name type="common">Rickettsia tsutsugamushi</name>
    <dbReference type="NCBI Taxonomy" id="784"/>
    <lineage>
        <taxon>Bacteria</taxon>
        <taxon>Pseudomonadati</taxon>
        <taxon>Pseudomonadota</taxon>
        <taxon>Alphaproteobacteria</taxon>
        <taxon>Rickettsiales</taxon>
        <taxon>Rickettsiaceae</taxon>
        <taxon>Rickettsieae</taxon>
        <taxon>Orientia</taxon>
    </lineage>
</organism>
<dbReference type="InterPro" id="IPR048381">
    <property type="entry name" value="GDH_C"/>
</dbReference>
<dbReference type="InterPro" id="IPR049059">
    <property type="entry name" value="NAD_Glu_DH_HM1"/>
</dbReference>
<evidence type="ECO:0000313" key="7">
    <source>
        <dbReference type="Proteomes" id="UP000244889"/>
    </source>
</evidence>
<dbReference type="GO" id="GO:0004352">
    <property type="term" value="F:glutamate dehydrogenase (NAD+) activity"/>
    <property type="evidence" value="ECO:0007669"/>
    <property type="project" value="InterPro"/>
</dbReference>
<dbReference type="Pfam" id="PF05088">
    <property type="entry name" value="Bac_GDH_CD"/>
    <property type="match status" value="1"/>
</dbReference>
<accession>A0A2R8F2J6</accession>
<dbReference type="GO" id="GO:0004069">
    <property type="term" value="F:L-aspartate:2-oxoglutarate aminotransferase activity"/>
    <property type="evidence" value="ECO:0007669"/>
    <property type="project" value="InterPro"/>
</dbReference>
<dbReference type="Gene3D" id="3.40.50.720">
    <property type="entry name" value="NAD(P)-binding Rossmann-like Domain"/>
    <property type="match status" value="1"/>
</dbReference>
<feature type="domain" description="NAD-specific glutamate dehydrogenase C-terminal" evidence="3">
    <location>
        <begin position="1304"/>
        <end position="1632"/>
    </location>
</feature>
<evidence type="ECO:0000256" key="1">
    <source>
        <dbReference type="ARBA" id="ARBA00023002"/>
    </source>
</evidence>
<reference evidence="7" key="1">
    <citation type="submission" date="2018-03" db="EMBL/GenBank/DDBJ databases">
        <authorList>
            <person name="Batty M. E."/>
            <person name="Batty M E."/>
        </authorList>
    </citation>
    <scope>NUCLEOTIDE SEQUENCE [LARGE SCALE GENOMIC DNA]</scope>
</reference>
<proteinExistence type="predicted"/>
<sequence length="1641" mass="186702">MNNQDLDLTHFPTFSCDSTELQTEVVNAIKSEAKYSNDKLLVKFIKSFYSYIPIDYIENYNANFFKDTALSAYEFFLKKPINKNYLVTISQSTQSSEFPPFIEFKIINIDAAFIIDSIKSLLERIGLEPFFFIHPIVIAQRSKDGKLIDVHPALQSRKSNHIANSNIESLIVCKIHGTFDKKLLDNIKTQLATILEQINKTSADWQPILQEIEKIIISLSCSSDHEEKSIIDFLHWLKADNFTFLSCINYNIANKKSKLIAGHKAFFHEQDVENIVSLACNQHNDKKRILIGKINKPSTVHKSSFINYVLIKQKDQSENLNSAMIFLGLYSASTRQQSVQNIPILLDKLKDILSFSKFSSSSYNAKRFNAIFESLPREMLFEVSSENLYCACLKVLSAMHNNALRLCIFPNCLNNIIDIIVFLPSVRLTPNVHANITGRLIKAFNTKILSSELNTVPPNFCSIYISMSVDNNILANLNVKELESDLENLSAQWIDSFKASLIKSYGLFEGLKLFKDNACIFPKNYIQNFNSTEAVNDLKYVIKAQKSGKKVFNFIVHSQHIYSLKIYNPGSKLPLSQIFPLIENLNFNILDEQTFKISAENGRPLISQLALDSNKQEPIAIGNSLNVQQNLNALYSMNNNQSDTWIYNFNLSPKIELTTLNLELMKKNVEAILEKITTEVLEYDVLYKLTTLINIDVYQVRLLQALVHYLQQIKFAYSKDYVKSLLIKHYQFTNTLLKLFDYRFNPHAVTKHDINNIEQELLKHLNLIGSSAEDKVLRTMLALVKAISRTNYYHLTKNGNHKNYLSFKIKSQLIPDLPLPVPYAEIFVFSNEFEGIHLRGGKVARGGIRWSDRGEDYRTEVLGLMKAQMTKNTIIVPVGSKGGFFVKVSPENTANASSYQKLAVECYKNFLRGLLDITDNTVTEKILSPENTVIQNEDYDDPYLVVAADKGTASFSDHANKISQEYDFWLRDAFASGGSDGYDHKKMGITAKGAWISVQHHFKHLGIDVQKDAITVVGIGDMSGDVFGNGMLRSDTIKLVGAFNHMHIFVDPNPDPKQSYQERLRLFQLPHSKWSDYDPKVLSKGGGVFSRSAKIIKLSSEAQQLFNLSKNEVKPEELIKALLKAKVDLIWNGGIGTYIKASDESMFDIGDKSNDALRCNAKDISAKVVAEGGNLGISQRGRIEYARQGGRINADFIDNSAGVECSDHEVNIKIALNNAMAKNKLTLKERNKILEQMSPMVEKLVLVDNHKQNQAITITEKSKLFTMEMFTNTIKTLEQAGLLDRTVEFLPSDNEIAQRSLSKEKMTRPELAILLSYSKMHTYAELIKTDLASEPFLSKYLLNYFPELMQKRFYDEISTHPLRKEIILTVLSNKVINQISGPILNMIQNDTKATLDNIVKAYVITNEIFSIDELWQNIDDLGTHINNEVQVIIFSEINKLIRRGISWFIQNTAELDITKTINIYKKPTVALAKKISSLSSSITAKAKDKFDYYISHNIPPKLATHLSNIDYLISVLDIILVSVNSNSDYNKVAKTYFAVGEVLSLYWLRKCCDQLISDHYWNRLAIRSLKEDLYNKQRRLLSCIITTKQQLTFDRWWQKNKANAVAYLDLINEIAMHKTTVDLHMIVLANKKCETFLNKVS</sequence>
<dbReference type="InterPro" id="IPR046346">
    <property type="entry name" value="Aminoacid_DH-like_N_sf"/>
</dbReference>
<dbReference type="Proteomes" id="UP000244889">
    <property type="component" value="Unassembled WGS sequence"/>
</dbReference>
<dbReference type="SUPFAM" id="SSF51735">
    <property type="entry name" value="NAD(P)-binding Rossmann-fold domains"/>
    <property type="match status" value="1"/>
</dbReference>
<dbReference type="EMBL" id="OOHR01000015">
    <property type="protein sequence ID" value="SPM45650.1"/>
    <property type="molecule type" value="Genomic_DNA"/>
</dbReference>
<dbReference type="PANTHER" id="PTHR43403:SF1">
    <property type="entry name" value="NAD-SPECIFIC GLUTAMATE DEHYDROGENASE"/>
    <property type="match status" value="1"/>
</dbReference>
<dbReference type="SUPFAM" id="SSF53223">
    <property type="entry name" value="Aminoacid dehydrogenase-like, N-terminal domain"/>
    <property type="match status" value="1"/>
</dbReference>
<protein>
    <submittedName>
        <fullName evidence="6">NAD-glutamate dehydrogenase</fullName>
    </submittedName>
</protein>
<dbReference type="RefSeq" id="WP_108840086.1">
    <property type="nucleotide sequence ID" value="NZ_OOHR01000015.1"/>
</dbReference>
<name>A0A2R8F2J6_ORITS</name>
<dbReference type="InterPro" id="IPR036291">
    <property type="entry name" value="NAD(P)-bd_dom_sf"/>
</dbReference>
<keyword evidence="1" id="KW-0560">Oxidoreductase</keyword>
<dbReference type="GO" id="GO:0006538">
    <property type="term" value="P:L-glutamate catabolic process"/>
    <property type="evidence" value="ECO:0007669"/>
    <property type="project" value="InterPro"/>
</dbReference>
<dbReference type="InterPro" id="IPR028971">
    <property type="entry name" value="NAD-GDH_cat"/>
</dbReference>
<dbReference type="InterPro" id="IPR007780">
    <property type="entry name" value="NAD_Glu_DH_bac"/>
</dbReference>
<evidence type="ECO:0000259" key="5">
    <source>
        <dbReference type="Pfam" id="PF21077"/>
    </source>
</evidence>
<evidence type="ECO:0000313" key="6">
    <source>
        <dbReference type="EMBL" id="SPM45650.1"/>
    </source>
</evidence>
<dbReference type="Pfam" id="PF21077">
    <property type="entry name" value="GDH_ACT3"/>
    <property type="match status" value="1"/>
</dbReference>
<evidence type="ECO:0000259" key="3">
    <source>
        <dbReference type="Pfam" id="PF21074"/>
    </source>
</evidence>
<dbReference type="Pfam" id="PF21074">
    <property type="entry name" value="GDH_C"/>
    <property type="match status" value="1"/>
</dbReference>
<dbReference type="InterPro" id="IPR024727">
    <property type="entry name" value="NAD_Glu_DH_N_ACT1"/>
</dbReference>
<dbReference type="InterPro" id="IPR049064">
    <property type="entry name" value="NAD_Glu_DH_ACT3"/>
</dbReference>
<feature type="domain" description="NAD-glutamate dehydrogenase catalytic" evidence="2">
    <location>
        <begin position="761"/>
        <end position="1258"/>
    </location>
</feature>
<dbReference type="InterPro" id="IPR049056">
    <property type="entry name" value="NAD_Glu_DH_HM3"/>
</dbReference>
<evidence type="ECO:0000259" key="4">
    <source>
        <dbReference type="Pfam" id="PF21075"/>
    </source>
</evidence>
<dbReference type="PANTHER" id="PTHR43403">
    <property type="entry name" value="NAD-SPECIFIC GLUTAMATE DEHYDROGENASE"/>
    <property type="match status" value="1"/>
</dbReference>
<feature type="domain" description="NAD-glutamate dehydrogenase N-terminal ACT1" evidence="4">
    <location>
        <begin position="44"/>
        <end position="191"/>
    </location>
</feature>
<dbReference type="Pfam" id="PF21078">
    <property type="entry name" value="GDH_HM3"/>
    <property type="match status" value="1"/>
</dbReference>
<dbReference type="PIRSF" id="PIRSF036761">
    <property type="entry name" value="GDH_Mll4104"/>
    <property type="match status" value="1"/>
</dbReference>
<dbReference type="Pfam" id="PF21073">
    <property type="entry name" value="GDH_HM1"/>
    <property type="match status" value="1"/>
</dbReference>
<dbReference type="Pfam" id="PF21075">
    <property type="entry name" value="GDH_ACT1"/>
    <property type="match status" value="1"/>
</dbReference>
<gene>
    <name evidence="6" type="primary">gdhA</name>
    <name evidence="6" type="ORF">FPW1038_01868</name>
</gene>